<organism evidence="1 2">
    <name type="scientific">Candidatus Roizmanbacteria bacterium RIFCSPLOWO2_01_FULL_38_12</name>
    <dbReference type="NCBI Taxonomy" id="1802061"/>
    <lineage>
        <taxon>Bacteria</taxon>
        <taxon>Candidatus Roizmaniibacteriota</taxon>
    </lineage>
</organism>
<evidence type="ECO:0000313" key="1">
    <source>
        <dbReference type="EMBL" id="OGK47186.1"/>
    </source>
</evidence>
<evidence type="ECO:0008006" key="3">
    <source>
        <dbReference type="Google" id="ProtNLM"/>
    </source>
</evidence>
<dbReference type="AlphaFoldDB" id="A0A1F7IV07"/>
<protein>
    <recommendedName>
        <fullName evidence="3">SHS2 domain-containing protein</fullName>
    </recommendedName>
</protein>
<comment type="caution">
    <text evidence="1">The sequence shown here is derived from an EMBL/GenBank/DDBJ whole genome shotgun (WGS) entry which is preliminary data.</text>
</comment>
<reference evidence="1 2" key="1">
    <citation type="journal article" date="2016" name="Nat. Commun.">
        <title>Thousands of microbial genomes shed light on interconnected biogeochemical processes in an aquifer system.</title>
        <authorList>
            <person name="Anantharaman K."/>
            <person name="Brown C.T."/>
            <person name="Hug L.A."/>
            <person name="Sharon I."/>
            <person name="Castelle C.J."/>
            <person name="Probst A.J."/>
            <person name="Thomas B.C."/>
            <person name="Singh A."/>
            <person name="Wilkins M.J."/>
            <person name="Karaoz U."/>
            <person name="Brodie E.L."/>
            <person name="Williams K.H."/>
            <person name="Hubbard S.S."/>
            <person name="Banfield J.F."/>
        </authorList>
    </citation>
    <scope>NUCLEOTIDE SEQUENCE [LARGE SCALE GENOMIC DNA]</scope>
</reference>
<dbReference type="InterPro" id="IPR005883">
    <property type="entry name" value="PilM"/>
</dbReference>
<dbReference type="Proteomes" id="UP000177141">
    <property type="component" value="Unassembled WGS sequence"/>
</dbReference>
<name>A0A1F7IV07_9BACT</name>
<dbReference type="EMBL" id="MGAL01000035">
    <property type="protein sequence ID" value="OGK47186.1"/>
    <property type="molecule type" value="Genomic_DNA"/>
</dbReference>
<dbReference type="Gene3D" id="3.30.420.40">
    <property type="match status" value="2"/>
</dbReference>
<proteinExistence type="predicted"/>
<dbReference type="Pfam" id="PF11104">
    <property type="entry name" value="PilM_2"/>
    <property type="match status" value="1"/>
</dbReference>
<dbReference type="STRING" id="1802061.A3A93_04085"/>
<dbReference type="Gene3D" id="3.30.1490.300">
    <property type="match status" value="1"/>
</dbReference>
<accession>A0A1F7IV07</accession>
<evidence type="ECO:0000313" key="2">
    <source>
        <dbReference type="Proteomes" id="UP000177141"/>
    </source>
</evidence>
<gene>
    <name evidence="1" type="ORF">A3A93_04085</name>
</gene>
<sequence length="338" mass="38152">MAANVFSLHIDDYLTKVAHINYSKGQIELLSLGYDATVPNFFANPNEKTATAQSQVISQLVHELNINQTAVQITIPDALTYSQLTVMPDLRESELAKSIRLQIDEFVPLPISDVNVDFEVINKLPDGRLLILIEAIQNKIATHIAHTTELAKLEAISLESDQNVLGRFFTEIDDVIKEPSIIFNLGFSSSSIYVKDQQTPYFQFSKNMRLGYQMFIRDTKVNFNVDDKKAIEILQKIGLAPNASINVTRVIDPLVGQIVSEIARTIQLMRDKNHLNIKHIFLMNYDIYINYLHNVLQNKLSVLTMSIPLGNMFVANPITQSFRHSLSSFLPVVAGHLR</sequence>